<proteinExistence type="predicted"/>
<dbReference type="OrthoDB" id="6659501at2"/>
<dbReference type="AlphaFoldDB" id="A0A3D8I0S7"/>
<sequence length="71" mass="8125">MYFSYGGDMIGLQESSRHSNDINLHIKTQGYSDGEEVEIELETSANEIIVTRAIIQNNQAIIKNIKIREER</sequence>
<organism evidence="1 2">
    <name type="scientific">Helicobacter didelphidarum</name>
    <dbReference type="NCBI Taxonomy" id="2040648"/>
    <lineage>
        <taxon>Bacteria</taxon>
        <taxon>Pseudomonadati</taxon>
        <taxon>Campylobacterota</taxon>
        <taxon>Epsilonproteobacteria</taxon>
        <taxon>Campylobacterales</taxon>
        <taxon>Helicobacteraceae</taxon>
        <taxon>Helicobacter</taxon>
    </lineage>
</organism>
<gene>
    <name evidence="1" type="ORF">CQA53_11955</name>
</gene>
<keyword evidence="2" id="KW-1185">Reference proteome</keyword>
<dbReference type="Proteomes" id="UP000256379">
    <property type="component" value="Unassembled WGS sequence"/>
</dbReference>
<accession>A0A3D8I0S7</accession>
<comment type="caution">
    <text evidence="1">The sequence shown here is derived from an EMBL/GenBank/DDBJ whole genome shotgun (WGS) entry which is preliminary data.</text>
</comment>
<dbReference type="EMBL" id="NXLQ01000204">
    <property type="protein sequence ID" value="RDU58739.1"/>
    <property type="molecule type" value="Genomic_DNA"/>
</dbReference>
<evidence type="ECO:0000313" key="2">
    <source>
        <dbReference type="Proteomes" id="UP000256379"/>
    </source>
</evidence>
<evidence type="ECO:0000313" key="1">
    <source>
        <dbReference type="EMBL" id="RDU58739.1"/>
    </source>
</evidence>
<protein>
    <submittedName>
        <fullName evidence="1">Uncharacterized protein</fullName>
    </submittedName>
</protein>
<reference evidence="1 2" key="1">
    <citation type="submission" date="2018-04" db="EMBL/GenBank/DDBJ databases">
        <title>Novel Campyloabacter and Helicobacter Species and Strains.</title>
        <authorList>
            <person name="Mannion A.J."/>
            <person name="Shen Z."/>
            <person name="Fox J.G."/>
        </authorList>
    </citation>
    <scope>NUCLEOTIDE SEQUENCE [LARGE SCALE GENOMIC DNA]</scope>
    <source>
        <strain evidence="1 2">MIT 17-337</strain>
    </source>
</reference>
<name>A0A3D8I0S7_9HELI</name>